<gene>
    <name evidence="1" type="ORF">HLH21_12510</name>
</gene>
<reference evidence="1 2" key="1">
    <citation type="submission" date="2020-04" db="EMBL/GenBank/DDBJ databases">
        <title>Description of novel Gluconacetobacter.</title>
        <authorList>
            <person name="Sombolestani A."/>
        </authorList>
    </citation>
    <scope>NUCLEOTIDE SEQUENCE [LARGE SCALE GENOMIC DNA]</scope>
    <source>
        <strain evidence="1 2">LMG 21312</strain>
    </source>
</reference>
<proteinExistence type="predicted"/>
<accession>A0A7W4J8X9</accession>
<dbReference type="Proteomes" id="UP000561066">
    <property type="component" value="Unassembled WGS sequence"/>
</dbReference>
<evidence type="ECO:0000313" key="2">
    <source>
        <dbReference type="Proteomes" id="UP000561066"/>
    </source>
</evidence>
<dbReference type="RefSeq" id="WP_182944088.1">
    <property type="nucleotide sequence ID" value="NZ_JABEQH010000017.1"/>
</dbReference>
<organism evidence="1 2">
    <name type="scientific">Gluconacetobacter johannae</name>
    <dbReference type="NCBI Taxonomy" id="112140"/>
    <lineage>
        <taxon>Bacteria</taxon>
        <taxon>Pseudomonadati</taxon>
        <taxon>Pseudomonadota</taxon>
        <taxon>Alphaproteobacteria</taxon>
        <taxon>Acetobacterales</taxon>
        <taxon>Acetobacteraceae</taxon>
        <taxon>Gluconacetobacter</taxon>
    </lineage>
</organism>
<dbReference type="EMBL" id="JABEQH010000017">
    <property type="protein sequence ID" value="MBB2176738.1"/>
    <property type="molecule type" value="Genomic_DNA"/>
</dbReference>
<keyword evidence="2" id="KW-1185">Reference proteome</keyword>
<sequence length="282" mass="31860">MDQKTLNSVVRRQVILQLQRQGQAPSNALVDSLLGNDWWLSNTDSERLQVSDSEKYAVAKGGDQMHPDAELLDACRQFDAIECRYQAAWKDVETQEEWERAENVCKAPGGIDDEHDRLRACLVRLHATTLEGHVARAKSLRLFADHFFEDDGDDKFSDVTIRSAILRDLVRDTQPDLRPSLDAKLIELCDRIIAQELAMDVVNPGGDIPGEMKDEFYRLVEQMCELKASTPEGHMARVRAIGCEMVKNGKFLYHASPDDNMVFALVRDVLGVKEQDDQECAV</sequence>
<comment type="caution">
    <text evidence="1">The sequence shown here is derived from an EMBL/GenBank/DDBJ whole genome shotgun (WGS) entry which is preliminary data.</text>
</comment>
<evidence type="ECO:0000313" key="1">
    <source>
        <dbReference type="EMBL" id="MBB2176738.1"/>
    </source>
</evidence>
<name>A0A7W4J8X9_9PROT</name>
<protein>
    <submittedName>
        <fullName evidence="1">Uncharacterized protein</fullName>
    </submittedName>
</protein>
<dbReference type="AlphaFoldDB" id="A0A7W4J8X9"/>